<dbReference type="SUPFAM" id="SSF53850">
    <property type="entry name" value="Periplasmic binding protein-like II"/>
    <property type="match status" value="1"/>
</dbReference>
<dbReference type="Pfam" id="PF01547">
    <property type="entry name" value="SBP_bac_1"/>
    <property type="match status" value="1"/>
</dbReference>
<comment type="caution">
    <text evidence="1">The sequence shown here is derived from an EMBL/GenBank/DDBJ whole genome shotgun (WGS) entry which is preliminary data.</text>
</comment>
<dbReference type="PANTHER" id="PTHR43649">
    <property type="entry name" value="ARABINOSE-BINDING PROTEIN-RELATED"/>
    <property type="match status" value="1"/>
</dbReference>
<evidence type="ECO:0000313" key="1">
    <source>
        <dbReference type="EMBL" id="GGM80018.1"/>
    </source>
</evidence>
<proteinExistence type="predicted"/>
<dbReference type="Gene3D" id="3.40.190.10">
    <property type="entry name" value="Periplasmic binding protein-like II"/>
    <property type="match status" value="2"/>
</dbReference>
<organism evidence="1 2">
    <name type="scientific">Dactylosporangium sucinum</name>
    <dbReference type="NCBI Taxonomy" id="1424081"/>
    <lineage>
        <taxon>Bacteria</taxon>
        <taxon>Bacillati</taxon>
        <taxon>Actinomycetota</taxon>
        <taxon>Actinomycetes</taxon>
        <taxon>Micromonosporales</taxon>
        <taxon>Micromonosporaceae</taxon>
        <taxon>Dactylosporangium</taxon>
    </lineage>
</organism>
<reference evidence="1" key="2">
    <citation type="submission" date="2020-09" db="EMBL/GenBank/DDBJ databases">
        <authorList>
            <person name="Sun Q."/>
            <person name="Ohkuma M."/>
        </authorList>
    </citation>
    <scope>NUCLEOTIDE SEQUENCE</scope>
    <source>
        <strain evidence="1">JCM 19831</strain>
    </source>
</reference>
<dbReference type="InterPro" id="IPR050490">
    <property type="entry name" value="Bact_solute-bd_prot1"/>
</dbReference>
<sequence>MARPRHGRRQLPGMHSLTAAVIGLSLVALSGCGSDSGSPSKDGGGLGTADQHVKITMMANDAFTKQWQDRLVPEFNKDYPYIDVTIDSTPYDSLLAKGMLNGTSTDPEYDLITLDDPWTPQLADAGVLLDLKNDAAAWTQSDFDWDDFNSAPLASSAWQGKQYGVPLRSNLLLMFYNKTLFQKAGVAEPTPALTWDQYLQAAPKLVQDTDGDGKTDSWAVGLTWVRGVLSPPFWQTVLNANGGALFDKDLKPTFNTQAGIDALQVQVDLLKYAPPGAKTYNYTEPLDAFRQGKIATIFTWGSAYKSAAVDSAVTTLKPDQVGIQTMPAGSAGPSAHRGIWSGSVFKNSKHPQAAWALLQWMSSKKGELWASNNLGSFPARKSTLSTTPSEQWLVPVYAAIQSGFNAAAKGEMWRPRTPQSNAIQEVLADQTSAAVQGQTSAADAIAKAEQQIKSLLKK</sequence>
<dbReference type="CDD" id="cd13585">
    <property type="entry name" value="PBP2_TMBP_like"/>
    <property type="match status" value="1"/>
</dbReference>
<dbReference type="RefSeq" id="WP_229836997.1">
    <property type="nucleotide sequence ID" value="NZ_BMPI01000082.1"/>
</dbReference>
<dbReference type="Proteomes" id="UP000642070">
    <property type="component" value="Unassembled WGS sequence"/>
</dbReference>
<dbReference type="AlphaFoldDB" id="A0A917UCA4"/>
<gene>
    <name evidence="1" type="ORF">GCM10007977_096880</name>
</gene>
<protein>
    <submittedName>
        <fullName evidence="1">ABC transporter substrate-binding protein</fullName>
    </submittedName>
</protein>
<dbReference type="PROSITE" id="PS51257">
    <property type="entry name" value="PROKAR_LIPOPROTEIN"/>
    <property type="match status" value="1"/>
</dbReference>
<name>A0A917UCA4_9ACTN</name>
<accession>A0A917UCA4</accession>
<keyword evidence="2" id="KW-1185">Reference proteome</keyword>
<dbReference type="PANTHER" id="PTHR43649:SF12">
    <property type="entry name" value="DIACETYLCHITOBIOSE BINDING PROTEIN DASA"/>
    <property type="match status" value="1"/>
</dbReference>
<reference evidence="1" key="1">
    <citation type="journal article" date="2014" name="Int. J. Syst. Evol. Microbiol.">
        <title>Complete genome sequence of Corynebacterium casei LMG S-19264T (=DSM 44701T), isolated from a smear-ripened cheese.</title>
        <authorList>
            <consortium name="US DOE Joint Genome Institute (JGI-PGF)"/>
            <person name="Walter F."/>
            <person name="Albersmeier A."/>
            <person name="Kalinowski J."/>
            <person name="Ruckert C."/>
        </authorList>
    </citation>
    <scope>NUCLEOTIDE SEQUENCE</scope>
    <source>
        <strain evidence="1">JCM 19831</strain>
    </source>
</reference>
<evidence type="ECO:0000313" key="2">
    <source>
        <dbReference type="Proteomes" id="UP000642070"/>
    </source>
</evidence>
<dbReference type="InterPro" id="IPR006059">
    <property type="entry name" value="SBP"/>
</dbReference>
<dbReference type="EMBL" id="BMPI01000082">
    <property type="protein sequence ID" value="GGM80018.1"/>
    <property type="molecule type" value="Genomic_DNA"/>
</dbReference>